<dbReference type="Proteomes" id="UP000887580">
    <property type="component" value="Unplaced"/>
</dbReference>
<evidence type="ECO:0000313" key="1">
    <source>
        <dbReference type="Proteomes" id="UP000887580"/>
    </source>
</evidence>
<name>A0AC35GH41_9BILA</name>
<accession>A0AC35GH41</accession>
<evidence type="ECO:0000313" key="2">
    <source>
        <dbReference type="WBParaSite" id="PS1159_v2.g5309.t1"/>
    </source>
</evidence>
<dbReference type="WBParaSite" id="PS1159_v2.g5309.t1">
    <property type="protein sequence ID" value="PS1159_v2.g5309.t1"/>
    <property type="gene ID" value="PS1159_v2.g5309"/>
</dbReference>
<reference evidence="2" key="1">
    <citation type="submission" date="2022-11" db="UniProtKB">
        <authorList>
            <consortium name="WormBaseParasite"/>
        </authorList>
    </citation>
    <scope>IDENTIFICATION</scope>
</reference>
<proteinExistence type="predicted"/>
<organism evidence="1 2">
    <name type="scientific">Panagrolaimus sp. PS1159</name>
    <dbReference type="NCBI Taxonomy" id="55785"/>
    <lineage>
        <taxon>Eukaryota</taxon>
        <taxon>Metazoa</taxon>
        <taxon>Ecdysozoa</taxon>
        <taxon>Nematoda</taxon>
        <taxon>Chromadorea</taxon>
        <taxon>Rhabditida</taxon>
        <taxon>Tylenchina</taxon>
        <taxon>Panagrolaimomorpha</taxon>
        <taxon>Panagrolaimoidea</taxon>
        <taxon>Panagrolaimidae</taxon>
        <taxon>Panagrolaimus</taxon>
    </lineage>
</organism>
<protein>
    <submittedName>
        <fullName evidence="2">Uncharacterized protein</fullName>
    </submittedName>
</protein>
<sequence>MAKLKPKNKSKKSLKAISKQLRNDKPSIESHEFRERAAIDVVKAADEKDYYLGLVIPSSGIDVVKAEDEKDYYLGLVIPSCTHGKCLLFKQTDPQNPSKVHRWFGCALHRSSKLCSFKCAWPSKTKIEPTIKEVNIKTSSRDYLPEK</sequence>